<name>A0A976MFB0_THEOR</name>
<dbReference type="Gene3D" id="3.40.960.10">
    <property type="entry name" value="VSR Endonuclease"/>
    <property type="match status" value="1"/>
</dbReference>
<feature type="domain" description="RAP" evidence="1">
    <location>
        <begin position="535"/>
        <end position="593"/>
    </location>
</feature>
<gene>
    <name evidence="2" type="ORF">MACK_002846</name>
</gene>
<proteinExistence type="predicted"/>
<dbReference type="EMBL" id="CP056072">
    <property type="protein sequence ID" value="UKK02749.2"/>
    <property type="molecule type" value="Genomic_DNA"/>
</dbReference>
<dbReference type="Pfam" id="PF08373">
    <property type="entry name" value="RAP"/>
    <property type="match status" value="1"/>
</dbReference>
<dbReference type="SMART" id="SM00952">
    <property type="entry name" value="RAP"/>
    <property type="match status" value="1"/>
</dbReference>
<protein>
    <recommendedName>
        <fullName evidence="1">RAP domain-containing protein</fullName>
    </recommendedName>
</protein>
<reference evidence="2" key="1">
    <citation type="submission" date="2022-07" db="EMBL/GenBank/DDBJ databases">
        <title>Evaluation of T. orientalis genome assembly methods using nanopore sequencing and analysis of variation between genomes.</title>
        <authorList>
            <person name="Yam J."/>
            <person name="Micallef M.L."/>
            <person name="Liu M."/>
            <person name="Djordjevic S.P."/>
            <person name="Bogema D.R."/>
            <person name="Jenkins C."/>
        </authorList>
    </citation>
    <scope>NUCLEOTIDE SEQUENCE</scope>
    <source>
        <strain evidence="2">Goon Nure</strain>
    </source>
</reference>
<dbReference type="PROSITE" id="PS51286">
    <property type="entry name" value="RAP"/>
    <property type="match status" value="1"/>
</dbReference>
<dbReference type="AlphaFoldDB" id="A0A976MFB0"/>
<evidence type="ECO:0000313" key="2">
    <source>
        <dbReference type="EMBL" id="UKK02749.2"/>
    </source>
</evidence>
<evidence type="ECO:0000259" key="1">
    <source>
        <dbReference type="PROSITE" id="PS51286"/>
    </source>
</evidence>
<dbReference type="Proteomes" id="UP000244811">
    <property type="component" value="Chromosome 4"/>
</dbReference>
<accession>A0A976MFB0</accession>
<evidence type="ECO:0000313" key="3">
    <source>
        <dbReference type="Proteomes" id="UP000244811"/>
    </source>
</evidence>
<dbReference type="InterPro" id="IPR013584">
    <property type="entry name" value="RAP"/>
</dbReference>
<sequence>MYNIINMIIYLTSNSNKATNSIRFSNILLSNRGYSLKSQLRCFSREINQLSDLQQTNDSTSFVKTNTNFPNECLNIDHKVVDIMDDASVSTVGVLSTEEFLSTKRTNLIRKEQYDNLKPHEIKKYISYKQDGYYTFDKTRKNDVPIPFKIPKYKTLVEKSRIYRNLTSDELTRNDSNDKLLFQNEKIYDKSNEEYYKSFFKDRERFFDGYGKQLSLIERKIINSNESNGNRTRISPLKYWIKPNYVSPERNEIMELNSFDLKFVMMNEAKHNSIGNSVNDKTWDALLDRAISLQKASNIRTLLRYLYSVSIPSVTNPKVKGLVDIIYKRKHEMKPKHYVYLFQALSRLKIRDQRLSDDLYEMMLCWPILRNNFIIKAVNSLSKLDMVDNILINPLKETLSNRIHDLSGRECRRIKPISIMDMFTDDMTVEFLNRCEYYKSYFGDSPRNMGLIELYLRLLRPNVYNNLNKSTKQFLADLREYRKSNKELLHEEKESTMSAEHEDISRILNIMNVKHQNCISAGQITLDIFEPTTNTVIEVNNKYQYYDGTMKLTSLAKRRHDLISAMGFRLFHIPYRWWNMLESDENKIEQIKRMFINL</sequence>
<organism evidence="2 3">
    <name type="scientific">Theileria orientalis</name>
    <dbReference type="NCBI Taxonomy" id="68886"/>
    <lineage>
        <taxon>Eukaryota</taxon>
        <taxon>Sar</taxon>
        <taxon>Alveolata</taxon>
        <taxon>Apicomplexa</taxon>
        <taxon>Aconoidasida</taxon>
        <taxon>Piroplasmida</taxon>
        <taxon>Theileriidae</taxon>
        <taxon>Theileria</taxon>
    </lineage>
</organism>